<dbReference type="SMART" id="SM00256">
    <property type="entry name" value="FBOX"/>
    <property type="match status" value="1"/>
</dbReference>
<sequence length="729" mass="80365">MSPTDGAVGPTTQRRRSSVMLRVRPRTAVSSASPGASPQMPAWPPSDSWNPSREVNRRDAAQHFMDEQTTQAERWEDHDAYNQEGPYNIAHALEEPPAFAEPGSGHRSGHRSAKSFSSLRHGVDGLRALGRRLSVSLRSKSSKHGLRVPLEEGPEDESAARRQFYGSWEGRSRTSWFKHHGLHRRPSLPTVTALQSLYAPAGYVLAPIPGNGTEPPVLPDGPFGGTAARAAAAAQNELTNAERAATKADSKIWDGKITRDSESGIGIDLRDRSEMSDAELAVVRIDPVEYLPTEVMAQVLSCLDPESLMNAEAVSHAWRNEASSRHVWRTVFRREFGPRRHETSLTRRKTQSAGLGKTLPDQDWKRMFMVRQALEHRWKEGEAAAIYLQGHKDSVYCVQFDEHKIITGSRDRTIRVWNAHYPWQCLKIIGPPPGDSAGVGPNVLMNLTAHSSEKSKSPIVTICPPSKPTAGLVAPLEESGDYHSASILCLQFDDEIMVTGSSDYTCIVWDVKNDYKAIRRLEGHKAGVLDVCFDDRYIVSCSKDTTICVWDRHTGELVKKLLGHRGPVNAVQLRGDLVVSASGDGVAKLWNITSGLCIKEFPSKDRGLACVEFSEDARTILAGGNDQVIYQFDANTGELVNELKGHAGLVRSLHLDDMNNRIVSGSYDMSVKVFDATTGDLSINMGGWTTSWMLSAKSDYRRIVATSQDSRAVIMDFGHGLDGIELLEE</sequence>
<comment type="caution">
    <text evidence="12">The sequence shown here is derived from an EMBL/GenBank/DDBJ whole genome shotgun (WGS) entry which is preliminary data.</text>
</comment>
<gene>
    <name evidence="12" type="ORF">C8Q69DRAFT_316929</name>
</gene>
<evidence type="ECO:0000256" key="3">
    <source>
        <dbReference type="ARBA" id="ARBA00011725"/>
    </source>
</evidence>
<keyword evidence="13" id="KW-1185">Reference proteome</keyword>
<evidence type="ECO:0000256" key="5">
    <source>
        <dbReference type="ARBA" id="ARBA00022574"/>
    </source>
</evidence>
<comment type="similarity">
    <text evidence="2">Belongs to the WD repeat MET30/SCONB/SCON-2 family.</text>
</comment>
<evidence type="ECO:0000256" key="7">
    <source>
        <dbReference type="ARBA" id="ARBA00030034"/>
    </source>
</evidence>
<evidence type="ECO:0000256" key="4">
    <source>
        <dbReference type="ARBA" id="ARBA00015819"/>
    </source>
</evidence>
<evidence type="ECO:0000256" key="1">
    <source>
        <dbReference type="ARBA" id="ARBA00002730"/>
    </source>
</evidence>
<dbReference type="PROSITE" id="PS50294">
    <property type="entry name" value="WD_REPEATS_REGION"/>
    <property type="match status" value="4"/>
</dbReference>
<dbReference type="Pfam" id="PF00400">
    <property type="entry name" value="WD40"/>
    <property type="match status" value="5"/>
</dbReference>
<dbReference type="PRINTS" id="PR00320">
    <property type="entry name" value="GPROTEINBRPT"/>
</dbReference>
<keyword evidence="5 9" id="KW-0853">WD repeat</keyword>
<evidence type="ECO:0000256" key="10">
    <source>
        <dbReference type="SAM" id="MobiDB-lite"/>
    </source>
</evidence>
<dbReference type="STRING" id="264951.A0A443HQN0"/>
<accession>A0A443HQN0</accession>
<evidence type="ECO:0000256" key="2">
    <source>
        <dbReference type="ARBA" id="ARBA00007968"/>
    </source>
</evidence>
<dbReference type="InterPro" id="IPR001810">
    <property type="entry name" value="F-box_dom"/>
</dbReference>
<protein>
    <recommendedName>
        <fullName evidence="4">Probable E3 ubiquitin ligase complex SCF subunit sconB</fullName>
    </recommendedName>
    <alternativeName>
        <fullName evidence="8">Sulfur controller B</fullName>
    </alternativeName>
    <alternativeName>
        <fullName evidence="7">Sulfur metabolite repression control protein B</fullName>
    </alternativeName>
</protein>
<comment type="function">
    <text evidence="1">Component of the SCF(sconB) E3 ubiquitin ligase complex involved in the regulation of sulfur metabolite repression, probably by mediating the inactivation or degradation of the metR transcription factor.</text>
</comment>
<dbReference type="Proteomes" id="UP000283841">
    <property type="component" value="Unassembled WGS sequence"/>
</dbReference>
<evidence type="ECO:0000259" key="11">
    <source>
        <dbReference type="PROSITE" id="PS50181"/>
    </source>
</evidence>
<dbReference type="CDD" id="cd00200">
    <property type="entry name" value="WD40"/>
    <property type="match status" value="1"/>
</dbReference>
<dbReference type="InterPro" id="IPR036047">
    <property type="entry name" value="F-box-like_dom_sf"/>
</dbReference>
<dbReference type="SUPFAM" id="SSF81383">
    <property type="entry name" value="F-box domain"/>
    <property type="match status" value="1"/>
</dbReference>
<feature type="repeat" description="WD" evidence="9">
    <location>
        <begin position="561"/>
        <end position="600"/>
    </location>
</feature>
<feature type="region of interest" description="Disordered" evidence="10">
    <location>
        <begin position="1"/>
        <end position="63"/>
    </location>
</feature>
<dbReference type="SMART" id="SM00320">
    <property type="entry name" value="WD40"/>
    <property type="match status" value="6"/>
</dbReference>
<dbReference type="EMBL" id="RCNU01000008">
    <property type="protein sequence ID" value="RWQ94122.1"/>
    <property type="molecule type" value="Genomic_DNA"/>
</dbReference>
<feature type="repeat" description="WD" evidence="9">
    <location>
        <begin position="480"/>
        <end position="519"/>
    </location>
</feature>
<feature type="repeat" description="WD" evidence="9">
    <location>
        <begin position="521"/>
        <end position="560"/>
    </location>
</feature>
<organism evidence="12 13">
    <name type="scientific">Byssochlamys spectabilis</name>
    <name type="common">Paecilomyces variotii</name>
    <dbReference type="NCBI Taxonomy" id="264951"/>
    <lineage>
        <taxon>Eukaryota</taxon>
        <taxon>Fungi</taxon>
        <taxon>Dikarya</taxon>
        <taxon>Ascomycota</taxon>
        <taxon>Pezizomycotina</taxon>
        <taxon>Eurotiomycetes</taxon>
        <taxon>Eurotiomycetidae</taxon>
        <taxon>Eurotiales</taxon>
        <taxon>Thermoascaceae</taxon>
        <taxon>Paecilomyces</taxon>
    </lineage>
</organism>
<dbReference type="AlphaFoldDB" id="A0A443HQN0"/>
<dbReference type="PANTHER" id="PTHR22847:SF745">
    <property type="entry name" value="F-BOX_WD REPEAT-CONTAINING PROTEIN 7"/>
    <property type="match status" value="1"/>
</dbReference>
<dbReference type="InterPro" id="IPR015943">
    <property type="entry name" value="WD40/YVTN_repeat-like_dom_sf"/>
</dbReference>
<comment type="subunit">
    <text evidence="3">Component of the SCF(sconB) E3 ubiquitin ligase complex.</text>
</comment>
<dbReference type="PROSITE" id="PS50181">
    <property type="entry name" value="FBOX"/>
    <property type="match status" value="1"/>
</dbReference>
<dbReference type="Pfam" id="PF12937">
    <property type="entry name" value="F-box-like"/>
    <property type="match status" value="1"/>
</dbReference>
<evidence type="ECO:0000256" key="6">
    <source>
        <dbReference type="ARBA" id="ARBA00022737"/>
    </source>
</evidence>
<dbReference type="InterPro" id="IPR001680">
    <property type="entry name" value="WD40_rpt"/>
</dbReference>
<evidence type="ECO:0000256" key="9">
    <source>
        <dbReference type="PROSITE-ProRule" id="PRU00221"/>
    </source>
</evidence>
<proteinExistence type="inferred from homology"/>
<dbReference type="VEuPathDB" id="FungiDB:C8Q69DRAFT_316929"/>
<dbReference type="GeneID" id="39596592"/>
<dbReference type="Gene3D" id="2.130.10.10">
    <property type="entry name" value="YVTN repeat-like/Quinoprotein amine dehydrogenase"/>
    <property type="match status" value="2"/>
</dbReference>
<dbReference type="InterPro" id="IPR020472">
    <property type="entry name" value="WD40_PAC1"/>
</dbReference>
<name>A0A443HQN0_BYSSP</name>
<dbReference type="RefSeq" id="XP_028483767.1">
    <property type="nucleotide sequence ID" value="XM_028627315.1"/>
</dbReference>
<dbReference type="PROSITE" id="PS50082">
    <property type="entry name" value="WD_REPEATS_2"/>
    <property type="match status" value="5"/>
</dbReference>
<keyword evidence="6" id="KW-0677">Repeat</keyword>
<dbReference type="InterPro" id="IPR019775">
    <property type="entry name" value="WD40_repeat_CS"/>
</dbReference>
<evidence type="ECO:0000313" key="13">
    <source>
        <dbReference type="Proteomes" id="UP000283841"/>
    </source>
</evidence>
<dbReference type="InterPro" id="IPR036322">
    <property type="entry name" value="WD40_repeat_dom_sf"/>
</dbReference>
<dbReference type="PANTHER" id="PTHR22847">
    <property type="entry name" value="WD40 REPEAT PROTEIN"/>
    <property type="match status" value="1"/>
</dbReference>
<dbReference type="PROSITE" id="PS00678">
    <property type="entry name" value="WD_REPEATS_1"/>
    <property type="match status" value="2"/>
</dbReference>
<dbReference type="SUPFAM" id="SSF50978">
    <property type="entry name" value="WD40 repeat-like"/>
    <property type="match status" value="1"/>
</dbReference>
<feature type="region of interest" description="Disordered" evidence="10">
    <location>
        <begin position="138"/>
        <end position="158"/>
    </location>
</feature>
<feature type="domain" description="F-box" evidence="11">
    <location>
        <begin position="285"/>
        <end position="331"/>
    </location>
</feature>
<reference evidence="12 13" key="1">
    <citation type="journal article" date="2018" name="Front. Microbiol.">
        <title>Genomic and genetic insights into a cosmopolitan fungus, Paecilomyces variotii (Eurotiales).</title>
        <authorList>
            <person name="Urquhart A.S."/>
            <person name="Mondo S.J."/>
            <person name="Makela M.R."/>
            <person name="Hane J.K."/>
            <person name="Wiebenga A."/>
            <person name="He G."/>
            <person name="Mihaltcheva S."/>
            <person name="Pangilinan J."/>
            <person name="Lipzen A."/>
            <person name="Barry K."/>
            <person name="de Vries R.P."/>
            <person name="Grigoriev I.V."/>
            <person name="Idnurm A."/>
        </authorList>
    </citation>
    <scope>NUCLEOTIDE SEQUENCE [LARGE SCALE GENOMIC DNA]</scope>
    <source>
        <strain evidence="12 13">CBS 101075</strain>
    </source>
</reference>
<feature type="repeat" description="WD" evidence="9">
    <location>
        <begin position="388"/>
        <end position="418"/>
    </location>
</feature>
<feature type="repeat" description="WD" evidence="9">
    <location>
        <begin position="643"/>
        <end position="684"/>
    </location>
</feature>
<feature type="compositionally biased region" description="Basic and acidic residues" evidence="10">
    <location>
        <begin position="54"/>
        <end position="63"/>
    </location>
</feature>
<evidence type="ECO:0000256" key="8">
    <source>
        <dbReference type="ARBA" id="ARBA00032113"/>
    </source>
</evidence>
<evidence type="ECO:0000313" key="12">
    <source>
        <dbReference type="EMBL" id="RWQ94122.1"/>
    </source>
</evidence>
<dbReference type="Gene3D" id="1.20.1280.50">
    <property type="match status" value="1"/>
</dbReference>